<feature type="region of interest" description="Disordered" evidence="1">
    <location>
        <begin position="144"/>
        <end position="211"/>
    </location>
</feature>
<evidence type="ECO:0000313" key="2">
    <source>
        <dbReference type="EMBL" id="EGT56994.1"/>
    </source>
</evidence>
<feature type="region of interest" description="Disordered" evidence="1">
    <location>
        <begin position="17"/>
        <end position="43"/>
    </location>
</feature>
<organism evidence="3">
    <name type="scientific">Caenorhabditis brenneri</name>
    <name type="common">Nematode worm</name>
    <dbReference type="NCBI Taxonomy" id="135651"/>
    <lineage>
        <taxon>Eukaryota</taxon>
        <taxon>Metazoa</taxon>
        <taxon>Ecdysozoa</taxon>
        <taxon>Nematoda</taxon>
        <taxon>Chromadorea</taxon>
        <taxon>Rhabditida</taxon>
        <taxon>Rhabditina</taxon>
        <taxon>Rhabditomorpha</taxon>
        <taxon>Rhabditoidea</taxon>
        <taxon>Rhabditidae</taxon>
        <taxon>Peloderinae</taxon>
        <taxon>Caenorhabditis</taxon>
    </lineage>
</organism>
<sequence>MVEKAAKEITNPVFLGSSKRAAEGGNDWKVADQKGRSNRQNVTSRCNVQLNASSNSAGYGSTTMRSSSNQTPRLYAFPVQNKFDMLNGIQETVDGATVEEFGFRKQPKTPKLHPVLNLDALIAGKKKLGSSIVPGAMLSVKYHKAKRNKVERSKEESFDSDVEQMAEERIKKKAGDDVKKDDGSSKKEVTTSSVKEVASSPRRTGDGGINKLRKTASVFVMEFT</sequence>
<accession>G0NBH3</accession>
<dbReference type="InParanoid" id="G0NBH3"/>
<name>G0NBH3_CAEBE</name>
<dbReference type="Proteomes" id="UP000008068">
    <property type="component" value="Unassembled WGS sequence"/>
</dbReference>
<dbReference type="HOGENOM" id="CLU_1236008_0_0_1"/>
<proteinExistence type="predicted"/>
<reference evidence="3" key="1">
    <citation type="submission" date="2011-07" db="EMBL/GenBank/DDBJ databases">
        <authorList>
            <consortium name="Caenorhabditis brenneri Sequencing and Analysis Consortium"/>
            <person name="Wilson R.K."/>
        </authorList>
    </citation>
    <scope>NUCLEOTIDE SEQUENCE [LARGE SCALE GENOMIC DNA]</scope>
    <source>
        <strain evidence="3">PB2801</strain>
    </source>
</reference>
<evidence type="ECO:0000313" key="3">
    <source>
        <dbReference type="Proteomes" id="UP000008068"/>
    </source>
</evidence>
<dbReference type="EMBL" id="GL379858">
    <property type="protein sequence ID" value="EGT56994.1"/>
    <property type="molecule type" value="Genomic_DNA"/>
</dbReference>
<feature type="compositionally biased region" description="Basic and acidic residues" evidence="1">
    <location>
        <begin position="166"/>
        <end position="189"/>
    </location>
</feature>
<feature type="compositionally biased region" description="Basic and acidic residues" evidence="1">
    <location>
        <begin position="148"/>
        <end position="157"/>
    </location>
</feature>
<keyword evidence="3" id="KW-1185">Reference proteome</keyword>
<gene>
    <name evidence="2" type="ORF">CAEBREN_22533</name>
</gene>
<protein>
    <submittedName>
        <fullName evidence="2">Uncharacterized protein</fullName>
    </submittedName>
</protein>
<evidence type="ECO:0000256" key="1">
    <source>
        <dbReference type="SAM" id="MobiDB-lite"/>
    </source>
</evidence>
<dbReference type="AlphaFoldDB" id="G0NBH3"/>